<dbReference type="OrthoDB" id="5985073at2759"/>
<dbReference type="AlphaFoldDB" id="A0A5C3LCJ0"/>
<feature type="signal peptide" evidence="2">
    <location>
        <begin position="1"/>
        <end position="22"/>
    </location>
</feature>
<feature type="domain" description="WSC" evidence="3">
    <location>
        <begin position="27"/>
        <end position="119"/>
    </location>
</feature>
<organism evidence="4 5">
    <name type="scientific">Coprinopsis marcescibilis</name>
    <name type="common">Agaric fungus</name>
    <name type="synonym">Psathyrella marcescibilis</name>
    <dbReference type="NCBI Taxonomy" id="230819"/>
    <lineage>
        <taxon>Eukaryota</taxon>
        <taxon>Fungi</taxon>
        <taxon>Dikarya</taxon>
        <taxon>Basidiomycota</taxon>
        <taxon>Agaricomycotina</taxon>
        <taxon>Agaricomycetes</taxon>
        <taxon>Agaricomycetidae</taxon>
        <taxon>Agaricales</taxon>
        <taxon>Agaricineae</taxon>
        <taxon>Psathyrellaceae</taxon>
        <taxon>Coprinopsis</taxon>
    </lineage>
</organism>
<evidence type="ECO:0000259" key="3">
    <source>
        <dbReference type="PROSITE" id="PS51212"/>
    </source>
</evidence>
<dbReference type="Proteomes" id="UP000307440">
    <property type="component" value="Unassembled WGS sequence"/>
</dbReference>
<dbReference type="PANTHER" id="PTHR45964:SF5">
    <property type="entry name" value="WSCD FAMILY MEMBER CG9164"/>
    <property type="match status" value="1"/>
</dbReference>
<keyword evidence="5" id="KW-1185">Reference proteome</keyword>
<accession>A0A5C3LCJ0</accession>
<keyword evidence="2" id="KW-0732">Signal</keyword>
<reference evidence="4 5" key="1">
    <citation type="journal article" date="2019" name="Nat. Ecol. Evol.">
        <title>Megaphylogeny resolves global patterns of mushroom evolution.</title>
        <authorList>
            <person name="Varga T."/>
            <person name="Krizsan K."/>
            <person name="Foldi C."/>
            <person name="Dima B."/>
            <person name="Sanchez-Garcia M."/>
            <person name="Sanchez-Ramirez S."/>
            <person name="Szollosi G.J."/>
            <person name="Szarkandi J.G."/>
            <person name="Papp V."/>
            <person name="Albert L."/>
            <person name="Andreopoulos W."/>
            <person name="Angelini C."/>
            <person name="Antonin V."/>
            <person name="Barry K.W."/>
            <person name="Bougher N.L."/>
            <person name="Buchanan P."/>
            <person name="Buyck B."/>
            <person name="Bense V."/>
            <person name="Catcheside P."/>
            <person name="Chovatia M."/>
            <person name="Cooper J."/>
            <person name="Damon W."/>
            <person name="Desjardin D."/>
            <person name="Finy P."/>
            <person name="Geml J."/>
            <person name="Haridas S."/>
            <person name="Hughes K."/>
            <person name="Justo A."/>
            <person name="Karasinski D."/>
            <person name="Kautmanova I."/>
            <person name="Kiss B."/>
            <person name="Kocsube S."/>
            <person name="Kotiranta H."/>
            <person name="LaButti K.M."/>
            <person name="Lechner B.E."/>
            <person name="Liimatainen K."/>
            <person name="Lipzen A."/>
            <person name="Lukacs Z."/>
            <person name="Mihaltcheva S."/>
            <person name="Morgado L.N."/>
            <person name="Niskanen T."/>
            <person name="Noordeloos M.E."/>
            <person name="Ohm R.A."/>
            <person name="Ortiz-Santana B."/>
            <person name="Ovrebo C."/>
            <person name="Racz N."/>
            <person name="Riley R."/>
            <person name="Savchenko A."/>
            <person name="Shiryaev A."/>
            <person name="Soop K."/>
            <person name="Spirin V."/>
            <person name="Szebenyi C."/>
            <person name="Tomsovsky M."/>
            <person name="Tulloss R.E."/>
            <person name="Uehling J."/>
            <person name="Grigoriev I.V."/>
            <person name="Vagvolgyi C."/>
            <person name="Papp T."/>
            <person name="Martin F.M."/>
            <person name="Miettinen O."/>
            <person name="Hibbett D.S."/>
            <person name="Nagy L.G."/>
        </authorList>
    </citation>
    <scope>NUCLEOTIDE SEQUENCE [LARGE SCALE GENOMIC DNA]</scope>
    <source>
        <strain evidence="4 5">CBS 121175</strain>
    </source>
</reference>
<dbReference type="Pfam" id="PF01822">
    <property type="entry name" value="WSC"/>
    <property type="match status" value="2"/>
</dbReference>
<gene>
    <name evidence="4" type="ORF">FA15DRAFT_690788</name>
</gene>
<protein>
    <submittedName>
        <fullName evidence="4">WSC-domain-containing protein</fullName>
    </submittedName>
</protein>
<dbReference type="EMBL" id="ML210147">
    <property type="protein sequence ID" value="TFK30153.1"/>
    <property type="molecule type" value="Genomic_DNA"/>
</dbReference>
<evidence type="ECO:0000256" key="2">
    <source>
        <dbReference type="SAM" id="SignalP"/>
    </source>
</evidence>
<proteinExistence type="predicted"/>
<dbReference type="InterPro" id="IPR051589">
    <property type="entry name" value="Sialate-O-sulfotransferase"/>
</dbReference>
<feature type="domain" description="WSC" evidence="3">
    <location>
        <begin position="136"/>
        <end position="237"/>
    </location>
</feature>
<dbReference type="PROSITE" id="PS51212">
    <property type="entry name" value="WSC"/>
    <property type="match status" value="2"/>
</dbReference>
<dbReference type="STRING" id="230819.A0A5C3LCJ0"/>
<name>A0A5C3LCJ0_COPMA</name>
<evidence type="ECO:0000313" key="5">
    <source>
        <dbReference type="Proteomes" id="UP000307440"/>
    </source>
</evidence>
<evidence type="ECO:0000313" key="4">
    <source>
        <dbReference type="EMBL" id="TFK30153.1"/>
    </source>
</evidence>
<feature type="chain" id="PRO_5022882145" evidence="2">
    <location>
        <begin position="23"/>
        <end position="238"/>
    </location>
</feature>
<dbReference type="InterPro" id="IPR002889">
    <property type="entry name" value="WSC_carb-bd"/>
</dbReference>
<evidence type="ECO:0000256" key="1">
    <source>
        <dbReference type="ARBA" id="ARBA00022737"/>
    </source>
</evidence>
<sequence length="238" mass="25277">MSFGLNGWLILLFVALTSAVSAADYGAWTSVGCFRDGSPRKLHHIAGGSNNASVNACLDTCETRGFILGGLEFGNECYCGNTIMYDYGAAPQSNCSMPCSGNNGQTCGGVSAMQIYRFGNAAYKTGPPSVVKTYKGWVVGECWKDEAWTTGGPRRLPHWPERTPIPAEQMTVGRCIDGCETSGYNAAGLEYGQECWCSNVSLSNPIGVDLGGCRMPCLGDASQVCGDSLRVLVYAKVV</sequence>
<keyword evidence="1" id="KW-0677">Repeat</keyword>
<dbReference type="PANTHER" id="PTHR45964">
    <property type="entry name" value="WSCD FAMILY MEMBER CG9164"/>
    <property type="match status" value="1"/>
</dbReference>
<dbReference type="SMART" id="SM00321">
    <property type="entry name" value="WSC"/>
    <property type="match status" value="2"/>
</dbReference>